<feature type="compositionally biased region" description="Basic residues" evidence="1">
    <location>
        <begin position="63"/>
        <end position="73"/>
    </location>
</feature>
<name>A0A8D2KDU5_UROPR</name>
<dbReference type="AlphaFoldDB" id="A0A8D2KDU5"/>
<dbReference type="PANTHER" id="PTHR40142:SF1">
    <property type="entry name" value="BPI FOLD CONTAINING FAMILY B, MEMBER 9B-RELATED"/>
    <property type="match status" value="1"/>
</dbReference>
<feature type="signal peptide" evidence="2">
    <location>
        <begin position="1"/>
        <end position="17"/>
    </location>
</feature>
<dbReference type="Proteomes" id="UP000694417">
    <property type="component" value="Unplaced"/>
</dbReference>
<evidence type="ECO:0000256" key="2">
    <source>
        <dbReference type="SAM" id="SignalP"/>
    </source>
</evidence>
<evidence type="ECO:0008006" key="5">
    <source>
        <dbReference type="Google" id="ProtNLM"/>
    </source>
</evidence>
<evidence type="ECO:0000313" key="4">
    <source>
        <dbReference type="Proteomes" id="UP000694417"/>
    </source>
</evidence>
<keyword evidence="2" id="KW-0732">Signal</keyword>
<feature type="region of interest" description="Disordered" evidence="1">
    <location>
        <begin position="52"/>
        <end position="73"/>
    </location>
</feature>
<proteinExistence type="predicted"/>
<dbReference type="Ensembl" id="ENSUPAT00010007079.1">
    <property type="protein sequence ID" value="ENSUPAP00010006189.1"/>
    <property type="gene ID" value="ENSUPAG00010004995.1"/>
</dbReference>
<dbReference type="GeneTree" id="ENSGT00940000164301"/>
<feature type="chain" id="PRO_5034582879" description="Vomeromodulin-like" evidence="2">
    <location>
        <begin position="18"/>
        <end position="488"/>
    </location>
</feature>
<reference evidence="3" key="1">
    <citation type="submission" date="2025-08" db="UniProtKB">
        <authorList>
            <consortium name="Ensembl"/>
        </authorList>
    </citation>
    <scope>IDENTIFICATION</scope>
</reference>
<organism evidence="3 4">
    <name type="scientific">Urocitellus parryii</name>
    <name type="common">Arctic ground squirrel</name>
    <name type="synonym">Spermophilus parryii</name>
    <dbReference type="NCBI Taxonomy" id="9999"/>
    <lineage>
        <taxon>Eukaryota</taxon>
        <taxon>Metazoa</taxon>
        <taxon>Chordata</taxon>
        <taxon>Craniata</taxon>
        <taxon>Vertebrata</taxon>
        <taxon>Euteleostomi</taxon>
        <taxon>Mammalia</taxon>
        <taxon>Eutheria</taxon>
        <taxon>Euarchontoglires</taxon>
        <taxon>Glires</taxon>
        <taxon>Rodentia</taxon>
        <taxon>Sciuromorpha</taxon>
        <taxon>Sciuridae</taxon>
        <taxon>Xerinae</taxon>
        <taxon>Marmotini</taxon>
        <taxon>Urocitellus</taxon>
    </lineage>
</organism>
<dbReference type="InterPro" id="IPR034433">
    <property type="entry name" value="Vomeromodulin"/>
</dbReference>
<keyword evidence="4" id="KW-1185">Reference proteome</keyword>
<protein>
    <recommendedName>
        <fullName evidence="5">Vomeromodulin-like</fullName>
    </recommendedName>
</protein>
<reference evidence="3" key="2">
    <citation type="submission" date="2025-09" db="UniProtKB">
        <authorList>
            <consortium name="Ensembl"/>
        </authorList>
    </citation>
    <scope>IDENTIFICATION</scope>
</reference>
<dbReference type="PANTHER" id="PTHR40142">
    <property type="entry name" value="BPI FOLD-CONTAINING FAMILY B, MEMBER 9B-RELATED"/>
    <property type="match status" value="1"/>
</dbReference>
<evidence type="ECO:0000313" key="3">
    <source>
        <dbReference type="Ensembl" id="ENSUPAP00010006189.1"/>
    </source>
</evidence>
<sequence length="488" mass="51570">MWTLWALAVVLAIKAGALDVPQVSTVLESLPVGQDSTSSLKPVPVSVSQPQVFRSPTVQRNSPPRKSRVGNTKGKCKSAVKYFVSSSKLDDYLNATLPPQIEKLLKCEDVNIAGIVGSALSVLGDSNLLSLLDVTSVLDIGGGGLGGILGKGGSSGKPLDSLSQATGAVSNLLPLNQDILGGIVPGGPDKNPVKGLLDSTGVSANGLKESTQDVVKGALPPGVKDAVSGLLGNINLEELLLGLEVQEVTVDSMESSVAGNEIHVRAATTATIGGKGIAGPVVSLLGFQVKSDTTLTIAISANNTQCVNLEVQETHINVNKVTLQMLETYVRQFFSFSERPMETDSCDIVLNDFNDCKNSTGLFKFQLKSSRISPQGLSIFYCVSAEAIFGKTTVPVAGSILPPDAKNANISMTLSHTLLKTIVTYAAKISSVKVSVIHMWPPSQFHSVHRWSLSTLRVRRWGCKWVQNIPPGVSTTDALGFHRPLVIK</sequence>
<dbReference type="GO" id="GO:0007608">
    <property type="term" value="P:sensory perception of smell"/>
    <property type="evidence" value="ECO:0007669"/>
    <property type="project" value="InterPro"/>
</dbReference>
<evidence type="ECO:0000256" key="1">
    <source>
        <dbReference type="SAM" id="MobiDB-lite"/>
    </source>
</evidence>
<accession>A0A8D2KDU5</accession>